<feature type="transmembrane region" description="Helical" evidence="9">
    <location>
        <begin position="12"/>
        <end position="32"/>
    </location>
</feature>
<keyword evidence="6 9" id="KW-0472">Membrane</keyword>
<accession>K1WDE8</accession>
<feature type="compositionally biased region" description="Polar residues" evidence="8">
    <location>
        <begin position="716"/>
        <end position="732"/>
    </location>
</feature>
<protein>
    <submittedName>
        <fullName evidence="10">Polysaccharide synthase</fullName>
    </submittedName>
</protein>
<evidence type="ECO:0000256" key="8">
    <source>
        <dbReference type="SAM" id="MobiDB-lite"/>
    </source>
</evidence>
<reference evidence="10 11" key="1">
    <citation type="journal article" date="2012" name="BMC Genomics">
        <title>Sequencing the genome of Marssonina brunnea reveals fungus-poplar co-evolution.</title>
        <authorList>
            <person name="Zhu S."/>
            <person name="Cao Y.-Z."/>
            <person name="Jiang C."/>
            <person name="Tan B.-Y."/>
            <person name="Wang Z."/>
            <person name="Feng S."/>
            <person name="Zhang L."/>
            <person name="Su X.-H."/>
            <person name="Brejova B."/>
            <person name="Vinar T."/>
            <person name="Xu M."/>
            <person name="Wang M.-X."/>
            <person name="Zhang S.-G."/>
            <person name="Huang M.-R."/>
            <person name="Wu R."/>
            <person name="Zhou Y."/>
        </authorList>
    </citation>
    <scope>NUCLEOTIDE SEQUENCE [LARGE SCALE GENOMIC DNA]</scope>
    <source>
        <strain evidence="10 11">MB_m1</strain>
    </source>
</reference>
<evidence type="ECO:0000256" key="2">
    <source>
        <dbReference type="ARBA" id="ARBA00022676"/>
    </source>
</evidence>
<dbReference type="STRING" id="1072389.K1WDE8"/>
<keyword evidence="7" id="KW-0325">Glycoprotein</keyword>
<dbReference type="PANTHER" id="PTHR47844">
    <property type="entry name" value="SYNTHASE CPS1, PUTATIVE (AFU_ORTHOLOGUE AFUA_7G02500)-RELATED"/>
    <property type="match status" value="1"/>
</dbReference>
<feature type="region of interest" description="Disordered" evidence="8">
    <location>
        <begin position="701"/>
        <end position="732"/>
    </location>
</feature>
<organism evidence="10 11">
    <name type="scientific">Marssonina brunnea f. sp. multigermtubi (strain MB_m1)</name>
    <name type="common">Marssonina leaf spot fungus</name>
    <dbReference type="NCBI Taxonomy" id="1072389"/>
    <lineage>
        <taxon>Eukaryota</taxon>
        <taxon>Fungi</taxon>
        <taxon>Dikarya</taxon>
        <taxon>Ascomycota</taxon>
        <taxon>Pezizomycotina</taxon>
        <taxon>Leotiomycetes</taxon>
        <taxon>Helotiales</taxon>
        <taxon>Drepanopezizaceae</taxon>
        <taxon>Drepanopeziza</taxon>
    </lineage>
</organism>
<dbReference type="eggNOG" id="ENOG502SKHR">
    <property type="taxonomic scope" value="Eukaryota"/>
</dbReference>
<feature type="transmembrane region" description="Helical" evidence="9">
    <location>
        <begin position="423"/>
        <end position="442"/>
    </location>
</feature>
<dbReference type="GeneID" id="18762591"/>
<dbReference type="Pfam" id="PF13641">
    <property type="entry name" value="Glyco_tranf_2_3"/>
    <property type="match status" value="1"/>
</dbReference>
<feature type="transmembrane region" description="Helical" evidence="9">
    <location>
        <begin position="377"/>
        <end position="403"/>
    </location>
</feature>
<dbReference type="OrthoDB" id="2849215at2759"/>
<dbReference type="KEGG" id="mbe:MBM_06656"/>
<dbReference type="GO" id="GO:0016020">
    <property type="term" value="C:membrane"/>
    <property type="evidence" value="ECO:0007669"/>
    <property type="project" value="UniProtKB-SubCell"/>
</dbReference>
<dbReference type="GO" id="GO:0016757">
    <property type="term" value="F:glycosyltransferase activity"/>
    <property type="evidence" value="ECO:0007669"/>
    <property type="project" value="UniProtKB-KW"/>
</dbReference>
<dbReference type="SUPFAM" id="SSF53448">
    <property type="entry name" value="Nucleotide-diphospho-sugar transferases"/>
    <property type="match status" value="1"/>
</dbReference>
<evidence type="ECO:0000256" key="9">
    <source>
        <dbReference type="SAM" id="Phobius"/>
    </source>
</evidence>
<keyword evidence="4 9" id="KW-0812">Transmembrane</keyword>
<feature type="transmembrane region" description="Helical" evidence="9">
    <location>
        <begin position="39"/>
        <end position="55"/>
    </location>
</feature>
<evidence type="ECO:0000256" key="3">
    <source>
        <dbReference type="ARBA" id="ARBA00022679"/>
    </source>
</evidence>
<evidence type="ECO:0000256" key="5">
    <source>
        <dbReference type="ARBA" id="ARBA00022989"/>
    </source>
</evidence>
<proteinExistence type="predicted"/>
<dbReference type="EMBL" id="JH921442">
    <property type="protein sequence ID" value="EKD15440.1"/>
    <property type="molecule type" value="Genomic_DNA"/>
</dbReference>
<dbReference type="PANTHER" id="PTHR47844:SF1">
    <property type="entry name" value="EXOSTOSIN-LIKE 2"/>
    <property type="match status" value="1"/>
</dbReference>
<evidence type="ECO:0000313" key="11">
    <source>
        <dbReference type="Proteomes" id="UP000006753"/>
    </source>
</evidence>
<evidence type="ECO:0000313" key="10">
    <source>
        <dbReference type="EMBL" id="EKD15440.1"/>
    </source>
</evidence>
<dbReference type="InterPro" id="IPR029044">
    <property type="entry name" value="Nucleotide-diphossugar_trans"/>
</dbReference>
<keyword evidence="2" id="KW-0328">Glycosyltransferase</keyword>
<evidence type="ECO:0000256" key="6">
    <source>
        <dbReference type="ARBA" id="ARBA00023136"/>
    </source>
</evidence>
<keyword evidence="5 9" id="KW-1133">Transmembrane helix</keyword>
<dbReference type="HOGENOM" id="CLU_378580_0_0_1"/>
<keyword evidence="3" id="KW-0808">Transferase</keyword>
<dbReference type="AlphaFoldDB" id="K1WDE8"/>
<dbReference type="InParanoid" id="K1WDE8"/>
<dbReference type="InterPro" id="IPR052427">
    <property type="entry name" value="Glycosyltrans_GT2/GT47"/>
</dbReference>
<dbReference type="Gene3D" id="3.90.550.10">
    <property type="entry name" value="Spore Coat Polysaccharide Biosynthesis Protein SpsA, Chain A"/>
    <property type="match status" value="1"/>
</dbReference>
<evidence type="ECO:0000256" key="1">
    <source>
        <dbReference type="ARBA" id="ARBA00004370"/>
    </source>
</evidence>
<keyword evidence="11" id="KW-1185">Reference proteome</keyword>
<evidence type="ECO:0000256" key="4">
    <source>
        <dbReference type="ARBA" id="ARBA00022692"/>
    </source>
</evidence>
<gene>
    <name evidence="10" type="ORF">MBM_06656</name>
</gene>
<sequence length="732" mass="82816">MASPTSPSSSPLYTMDTSSSILVLLLCSLMVIQFGRNNFWGPAILCLIYLMGSSVSPREWGSLYLALMFVWGWVDHFVNKYYSSRYQPAPIQKNPKYTPNDVSVVVRTLKPPVVFPQCLKLWLDNNPLEILICTTKDYLHEVENLVHETLIGRDDRAKVRVIVSEKGGRKQLLAGVMAAEGRIIATSDNHIKWPAKYLIHMLPCFEDDKVAAAGPSIKVEIPAHRHDSITPWEVAAVKLAARGPGSGKAMYAAAKWCWILAGTTGVYRASVLQTPEFAQEYLNDYWCGVNLDVGEDTFISRWILKQDLTIAIQWMNETDVTRTVKRTGSDFWQQLLRWERSTLQSFCRTILHVPQFQNHFLVKFRTYERVLKFPLTLFHLIAWPFSLYQHAWATLLLLAYYVFYKVRDYQAFVASHPHMRKHALAAVLMDFSPLVVGGWALATLSDNSWDVGDGRARVAAGEVVAKRIDRNPLAEPGSSRFPLCLEQLGMLERLSRPCEGVGVSQQQDDRVFAAGYLLGSQYRLTHQTMQRKYAEGPAEGATLPLPRVRVPVLPEWELTDWGRLVSAALEEGEEQDGFESMGHYKEVRGNVGELVKQMLGLLRMYDRPAEMVSLRHNFGERTDRQVELGRPEVTSGLDVVEDDLPSEFDYDYDYDYRRLHRATGDLFRMNASHRLASSRNVTKYRAVRAVTSFAELGHQLAGGGSQAVDKRERFTRPQSHPSGETATSAMGS</sequence>
<evidence type="ECO:0000256" key="7">
    <source>
        <dbReference type="ARBA" id="ARBA00023180"/>
    </source>
</evidence>
<comment type="subcellular location">
    <subcellularLocation>
        <location evidence="1">Membrane</location>
    </subcellularLocation>
</comment>
<name>K1WDE8_MARBU</name>
<dbReference type="Proteomes" id="UP000006753">
    <property type="component" value="Unassembled WGS sequence"/>
</dbReference>